<protein>
    <submittedName>
        <fullName evidence="1">Uncharacterized protein</fullName>
    </submittedName>
</protein>
<proteinExistence type="predicted"/>
<dbReference type="EMBL" id="BGZK01000271">
    <property type="protein sequence ID" value="GBP33248.1"/>
    <property type="molecule type" value="Genomic_DNA"/>
</dbReference>
<dbReference type="Proteomes" id="UP000299102">
    <property type="component" value="Unassembled WGS sequence"/>
</dbReference>
<gene>
    <name evidence="1" type="ORF">EVAR_5201_1</name>
</gene>
<name>A0A4C1V360_EUMVA</name>
<keyword evidence="2" id="KW-1185">Reference proteome</keyword>
<dbReference type="AlphaFoldDB" id="A0A4C1V360"/>
<evidence type="ECO:0000313" key="1">
    <source>
        <dbReference type="EMBL" id="GBP33248.1"/>
    </source>
</evidence>
<reference evidence="1 2" key="1">
    <citation type="journal article" date="2019" name="Commun. Biol.">
        <title>The bagworm genome reveals a unique fibroin gene that provides high tensile strength.</title>
        <authorList>
            <person name="Kono N."/>
            <person name="Nakamura H."/>
            <person name="Ohtoshi R."/>
            <person name="Tomita M."/>
            <person name="Numata K."/>
            <person name="Arakawa K."/>
        </authorList>
    </citation>
    <scope>NUCLEOTIDE SEQUENCE [LARGE SCALE GENOMIC DNA]</scope>
</reference>
<accession>A0A4C1V360</accession>
<evidence type="ECO:0000313" key="2">
    <source>
        <dbReference type="Proteomes" id="UP000299102"/>
    </source>
</evidence>
<organism evidence="1 2">
    <name type="scientific">Eumeta variegata</name>
    <name type="common">Bagworm moth</name>
    <name type="synonym">Eumeta japonica</name>
    <dbReference type="NCBI Taxonomy" id="151549"/>
    <lineage>
        <taxon>Eukaryota</taxon>
        <taxon>Metazoa</taxon>
        <taxon>Ecdysozoa</taxon>
        <taxon>Arthropoda</taxon>
        <taxon>Hexapoda</taxon>
        <taxon>Insecta</taxon>
        <taxon>Pterygota</taxon>
        <taxon>Neoptera</taxon>
        <taxon>Endopterygota</taxon>
        <taxon>Lepidoptera</taxon>
        <taxon>Glossata</taxon>
        <taxon>Ditrysia</taxon>
        <taxon>Tineoidea</taxon>
        <taxon>Psychidae</taxon>
        <taxon>Oiketicinae</taxon>
        <taxon>Eumeta</taxon>
    </lineage>
</organism>
<comment type="caution">
    <text evidence="1">The sequence shown here is derived from an EMBL/GenBank/DDBJ whole genome shotgun (WGS) entry which is preliminary data.</text>
</comment>
<sequence length="73" mass="8227">MRYRRRVIALWMPQVGHLGIGIHVEIQLGLNDLAGCRERGERTGLSTFEVSSSDRSERKFRGFRMKCCGGSAS</sequence>